<dbReference type="PROSITE" id="PS50011">
    <property type="entry name" value="PROTEIN_KINASE_DOM"/>
    <property type="match status" value="1"/>
</dbReference>
<evidence type="ECO:0000313" key="13">
    <source>
        <dbReference type="Proteomes" id="UP000249354"/>
    </source>
</evidence>
<keyword evidence="4 8" id="KW-0418">Kinase</keyword>
<gene>
    <name evidence="12" type="ORF">DCF25_13280</name>
</gene>
<dbReference type="InterPro" id="IPR000719">
    <property type="entry name" value="Prot_kinase_dom"/>
</dbReference>
<dbReference type="InterPro" id="IPR011009">
    <property type="entry name" value="Kinase-like_dom_sf"/>
</dbReference>
<dbReference type="Gene3D" id="3.30.200.20">
    <property type="entry name" value="Phosphorylase Kinase, domain 1"/>
    <property type="match status" value="1"/>
</dbReference>
<dbReference type="InterPro" id="IPR001646">
    <property type="entry name" value="5peptide_repeat"/>
</dbReference>
<evidence type="ECO:0000256" key="3">
    <source>
        <dbReference type="ARBA" id="ARBA00022741"/>
    </source>
</evidence>
<dbReference type="SMART" id="SM00220">
    <property type="entry name" value="S_TKc"/>
    <property type="match status" value="1"/>
</dbReference>
<dbReference type="NCBIfam" id="NF045510">
    <property type="entry name" value="4Cys_prefix_kin"/>
    <property type="match status" value="1"/>
</dbReference>
<evidence type="ECO:0000256" key="9">
    <source>
        <dbReference type="PROSITE-ProRule" id="PRU10141"/>
    </source>
</evidence>
<dbReference type="CDD" id="cd14014">
    <property type="entry name" value="STKc_PknB_like"/>
    <property type="match status" value="1"/>
</dbReference>
<dbReference type="SUPFAM" id="SSF141571">
    <property type="entry name" value="Pentapeptide repeat-like"/>
    <property type="match status" value="1"/>
</dbReference>
<evidence type="ECO:0000259" key="11">
    <source>
        <dbReference type="PROSITE" id="PS50011"/>
    </source>
</evidence>
<comment type="caution">
    <text evidence="12">The sequence shown here is derived from an EMBL/GenBank/DDBJ whole genome shotgun (WGS) entry which is preliminary data.</text>
</comment>
<dbReference type="SUPFAM" id="SSF56112">
    <property type="entry name" value="Protein kinase-like (PK-like)"/>
    <property type="match status" value="1"/>
</dbReference>
<dbReference type="PROSITE" id="PS00107">
    <property type="entry name" value="PROTEIN_KINASE_ATP"/>
    <property type="match status" value="1"/>
</dbReference>
<dbReference type="PANTHER" id="PTHR24363">
    <property type="entry name" value="SERINE/THREONINE PROTEIN KINASE"/>
    <property type="match status" value="1"/>
</dbReference>
<dbReference type="EMBL" id="QBMC01000089">
    <property type="protein sequence ID" value="PZO15721.1"/>
    <property type="molecule type" value="Genomic_DNA"/>
</dbReference>
<evidence type="ECO:0000256" key="6">
    <source>
        <dbReference type="ARBA" id="ARBA00047899"/>
    </source>
</evidence>
<feature type="binding site" evidence="9">
    <location>
        <position position="65"/>
    </location>
    <ligand>
        <name>ATP</name>
        <dbReference type="ChEBI" id="CHEBI:30616"/>
    </ligand>
</feature>
<sequence>MTYCIATGCPKPKNLPNAKHCKTCGSQLWLRDRYRILGALGRGGFGAIFLARDQSLPGHPPCVIKQLRPTTTEPNLLEMARDLFRREANILGKIGNHPQLPRLLDYFELAQEFYLVQEYVSGLTLQKSVKHNGPFTEAQVNQFLTEILPVVQYIHSHKIIHRDIKPANLIRREQDQQLVMIDFGAVKDKVIQPLVDAVDETALTAYAIGTPGYAPPEQMALRPVYGSDLYAVGVTCVYLLTGRSPKDLPYDPHTGELRWQDYASVSDRFAQVLRKMLDISVHSRYQMVSDVLRDLELEPYIDSLAQNMAFAVAPSVEAEETTLGSGISPSSRMAEAIRARRERRSKTEASYGGADRRQSKKLTAQSLRASYEKGYRDFSNQILSQLSLQKQVLVGASFAKATLRKTNLTSADLSNTNLSRANLSQASLKNAKLTSAHLGGANLEGADLRGANLSRAILEAANLKEANLCGADLTGAAVTAEQIASARTNWSTVHPNGRRVLL</sequence>
<dbReference type="GO" id="GO:0004674">
    <property type="term" value="F:protein serine/threonine kinase activity"/>
    <property type="evidence" value="ECO:0007669"/>
    <property type="project" value="UniProtKB-UniRule"/>
</dbReference>
<keyword evidence="2 8" id="KW-0808">Transferase</keyword>
<evidence type="ECO:0000256" key="10">
    <source>
        <dbReference type="SAM" id="MobiDB-lite"/>
    </source>
</evidence>
<evidence type="ECO:0000256" key="8">
    <source>
        <dbReference type="PIRNR" id="PIRNR000647"/>
    </source>
</evidence>
<dbReference type="InterPro" id="IPR016252">
    <property type="entry name" value="Ser/Thr_kinase_SpkB"/>
</dbReference>
<dbReference type="EC" id="2.7.11.1" evidence="8"/>
<reference evidence="13" key="1">
    <citation type="submission" date="2018-04" db="EMBL/GenBank/DDBJ databases">
        <authorList>
            <person name="Cornet L."/>
        </authorList>
    </citation>
    <scope>NUCLEOTIDE SEQUENCE [LARGE SCALE GENOMIC DNA]</scope>
</reference>
<comment type="catalytic activity">
    <reaction evidence="6 8">
        <text>L-threonyl-[protein] + ATP = O-phospho-L-threonyl-[protein] + ADP + H(+)</text>
        <dbReference type="Rhea" id="RHEA:46608"/>
        <dbReference type="Rhea" id="RHEA-COMP:11060"/>
        <dbReference type="Rhea" id="RHEA-COMP:11605"/>
        <dbReference type="ChEBI" id="CHEBI:15378"/>
        <dbReference type="ChEBI" id="CHEBI:30013"/>
        <dbReference type="ChEBI" id="CHEBI:30616"/>
        <dbReference type="ChEBI" id="CHEBI:61977"/>
        <dbReference type="ChEBI" id="CHEBI:456216"/>
        <dbReference type="EC" id="2.7.11.1"/>
    </reaction>
</comment>
<evidence type="ECO:0000256" key="5">
    <source>
        <dbReference type="ARBA" id="ARBA00022840"/>
    </source>
</evidence>
<dbReference type="Gene3D" id="1.10.510.10">
    <property type="entry name" value="Transferase(Phosphotransferase) domain 1"/>
    <property type="match status" value="1"/>
</dbReference>
<dbReference type="Proteomes" id="UP000249354">
    <property type="component" value="Unassembled WGS sequence"/>
</dbReference>
<dbReference type="Pfam" id="PF00805">
    <property type="entry name" value="Pentapeptide"/>
    <property type="match status" value="2"/>
</dbReference>
<evidence type="ECO:0000256" key="4">
    <source>
        <dbReference type="ARBA" id="ARBA00022777"/>
    </source>
</evidence>
<dbReference type="PIRSF" id="PIRSF000647">
    <property type="entry name" value="Ser/Thr_PK_SpkB"/>
    <property type="match status" value="1"/>
</dbReference>
<dbReference type="AlphaFoldDB" id="A0A2W4VTT3"/>
<keyword evidence="3 8" id="KW-0547">Nucleotide-binding</keyword>
<dbReference type="Pfam" id="PF00069">
    <property type="entry name" value="Pkinase"/>
    <property type="match status" value="1"/>
</dbReference>
<protein>
    <recommendedName>
        <fullName evidence="8">Serine/threonine-protein kinase B</fullName>
        <ecNumber evidence="8">2.7.11.1</ecNumber>
    </recommendedName>
</protein>
<comment type="similarity">
    <text evidence="8">Belongs to the protein kinase superfamily. Ser/Thr protein kinase family.</text>
</comment>
<feature type="region of interest" description="Disordered" evidence="10">
    <location>
        <begin position="322"/>
        <end position="364"/>
    </location>
</feature>
<evidence type="ECO:0000256" key="1">
    <source>
        <dbReference type="ARBA" id="ARBA00022527"/>
    </source>
</evidence>
<dbReference type="Gene3D" id="2.160.20.80">
    <property type="entry name" value="E3 ubiquitin-protein ligase SopA"/>
    <property type="match status" value="1"/>
</dbReference>
<organism evidence="12 13">
    <name type="scientific">Leptolyngbya foveolarum</name>
    <dbReference type="NCBI Taxonomy" id="47253"/>
    <lineage>
        <taxon>Bacteria</taxon>
        <taxon>Bacillati</taxon>
        <taxon>Cyanobacteriota</taxon>
        <taxon>Cyanophyceae</taxon>
        <taxon>Leptolyngbyales</taxon>
        <taxon>Leptolyngbyaceae</taxon>
        <taxon>Leptolyngbya group</taxon>
        <taxon>Leptolyngbya</taxon>
    </lineage>
</organism>
<comment type="catalytic activity">
    <reaction evidence="7 8">
        <text>L-seryl-[protein] + ATP = O-phospho-L-seryl-[protein] + ADP + H(+)</text>
        <dbReference type="Rhea" id="RHEA:17989"/>
        <dbReference type="Rhea" id="RHEA-COMP:9863"/>
        <dbReference type="Rhea" id="RHEA-COMP:11604"/>
        <dbReference type="ChEBI" id="CHEBI:15378"/>
        <dbReference type="ChEBI" id="CHEBI:29999"/>
        <dbReference type="ChEBI" id="CHEBI:30616"/>
        <dbReference type="ChEBI" id="CHEBI:83421"/>
        <dbReference type="ChEBI" id="CHEBI:456216"/>
        <dbReference type="EC" id="2.7.11.1"/>
    </reaction>
</comment>
<name>A0A2W4VTT3_9CYAN</name>
<keyword evidence="1 8" id="KW-0723">Serine/threonine-protein kinase</keyword>
<proteinExistence type="inferred from homology"/>
<dbReference type="PANTHER" id="PTHR24363:SF0">
    <property type="entry name" value="SERINE_THREONINE KINASE LIKE DOMAIN CONTAINING 1"/>
    <property type="match status" value="1"/>
</dbReference>
<dbReference type="GO" id="GO:0005524">
    <property type="term" value="F:ATP binding"/>
    <property type="evidence" value="ECO:0007669"/>
    <property type="project" value="UniProtKB-UniRule"/>
</dbReference>
<dbReference type="GO" id="GO:0106310">
    <property type="term" value="F:protein serine kinase activity"/>
    <property type="evidence" value="ECO:0007669"/>
    <property type="project" value="RHEA"/>
</dbReference>
<accession>A0A2W4VTT3</accession>
<evidence type="ECO:0000256" key="7">
    <source>
        <dbReference type="ARBA" id="ARBA00048679"/>
    </source>
</evidence>
<evidence type="ECO:0000313" key="12">
    <source>
        <dbReference type="EMBL" id="PZO15721.1"/>
    </source>
</evidence>
<feature type="domain" description="Protein kinase" evidence="11">
    <location>
        <begin position="34"/>
        <end position="301"/>
    </location>
</feature>
<dbReference type="InterPro" id="IPR017441">
    <property type="entry name" value="Protein_kinase_ATP_BS"/>
</dbReference>
<reference evidence="12 13" key="2">
    <citation type="submission" date="2018-06" db="EMBL/GenBank/DDBJ databases">
        <title>Metagenomic assembly of (sub)arctic Cyanobacteria and their associated microbiome from non-axenic cultures.</title>
        <authorList>
            <person name="Baurain D."/>
        </authorList>
    </citation>
    <scope>NUCLEOTIDE SEQUENCE [LARGE SCALE GENOMIC DNA]</scope>
    <source>
        <strain evidence="12">ULC129bin1</strain>
    </source>
</reference>
<keyword evidence="5 8" id="KW-0067">ATP-binding</keyword>
<evidence type="ECO:0000256" key="2">
    <source>
        <dbReference type="ARBA" id="ARBA00022679"/>
    </source>
</evidence>